<dbReference type="SUPFAM" id="SSF46785">
    <property type="entry name" value="Winged helix' DNA-binding domain"/>
    <property type="match status" value="1"/>
</dbReference>
<dbReference type="InterPro" id="IPR036390">
    <property type="entry name" value="WH_DNA-bd_sf"/>
</dbReference>
<sequence>MNKLRHMSLFAQIVESGSITAAANALGLSKSVLSQHLKELEQSLGVMLLRRTTRKQSLTVAGQGFYEQCKLINQTAQLAWLETAQFNDVPKGKVKITAPNVLMTTLVAPALVGVCIEYPALELELVADDQQLDLQAQNIDLAIRVGRSKSSDAKQRWVGEFKDVLCGSSALLKTQPPEALRYIANIWQDQHIEHVFTSSTGQEKVFSTRASCQVNTFETCFAMIAQGAGIGLVPDFKLPEYTAQICEVFPEYSLKANPIFALHTFDKQIPMSIKVCLQAIENKLAQSMD</sequence>
<gene>
    <name evidence="6" type="ORF">N476_01810</name>
</gene>
<evidence type="ECO:0000256" key="2">
    <source>
        <dbReference type="ARBA" id="ARBA00023015"/>
    </source>
</evidence>
<dbReference type="PANTHER" id="PTHR30537:SF30">
    <property type="entry name" value="TRANSCRIPTIONAL REGULATOR-RELATED"/>
    <property type="match status" value="1"/>
</dbReference>
<dbReference type="SUPFAM" id="SSF53850">
    <property type="entry name" value="Periplasmic binding protein-like II"/>
    <property type="match status" value="1"/>
</dbReference>
<dbReference type="InterPro" id="IPR058163">
    <property type="entry name" value="LysR-type_TF_proteobact-type"/>
</dbReference>
<evidence type="ECO:0000313" key="6">
    <source>
        <dbReference type="EMBL" id="KZN52093.1"/>
    </source>
</evidence>
<dbReference type="Pfam" id="PF00126">
    <property type="entry name" value="HTH_1"/>
    <property type="match status" value="1"/>
</dbReference>
<evidence type="ECO:0000259" key="5">
    <source>
        <dbReference type="PROSITE" id="PS50931"/>
    </source>
</evidence>
<dbReference type="Proteomes" id="UP000076503">
    <property type="component" value="Unassembled WGS sequence"/>
</dbReference>
<dbReference type="GO" id="GO:0003700">
    <property type="term" value="F:DNA-binding transcription factor activity"/>
    <property type="evidence" value="ECO:0007669"/>
    <property type="project" value="InterPro"/>
</dbReference>
<dbReference type="GO" id="GO:0043565">
    <property type="term" value="F:sequence-specific DNA binding"/>
    <property type="evidence" value="ECO:0007669"/>
    <property type="project" value="TreeGrafter"/>
</dbReference>
<dbReference type="PROSITE" id="PS50931">
    <property type="entry name" value="HTH_LYSR"/>
    <property type="match status" value="1"/>
</dbReference>
<dbReference type="PANTHER" id="PTHR30537">
    <property type="entry name" value="HTH-TYPE TRANSCRIPTIONAL REGULATOR"/>
    <property type="match status" value="1"/>
</dbReference>
<dbReference type="GO" id="GO:0006351">
    <property type="term" value="P:DNA-templated transcription"/>
    <property type="evidence" value="ECO:0007669"/>
    <property type="project" value="TreeGrafter"/>
</dbReference>
<dbReference type="InterPro" id="IPR036388">
    <property type="entry name" value="WH-like_DNA-bd_sf"/>
</dbReference>
<evidence type="ECO:0000313" key="7">
    <source>
        <dbReference type="Proteomes" id="UP000076503"/>
    </source>
</evidence>
<dbReference type="PATRIC" id="fig|1365251.3.peg.1524"/>
<comment type="caution">
    <text evidence="6">The sequence shown here is derived from an EMBL/GenBank/DDBJ whole genome shotgun (WGS) entry which is preliminary data.</text>
</comment>
<dbReference type="AlphaFoldDB" id="A0A167FDH0"/>
<proteinExistence type="inferred from homology"/>
<dbReference type="EMBL" id="AUXZ01000064">
    <property type="protein sequence ID" value="KZN52093.1"/>
    <property type="molecule type" value="Genomic_DNA"/>
</dbReference>
<evidence type="ECO:0000256" key="3">
    <source>
        <dbReference type="ARBA" id="ARBA00023125"/>
    </source>
</evidence>
<name>A0A167FDH0_9GAMM</name>
<dbReference type="Gene3D" id="3.40.190.290">
    <property type="match status" value="1"/>
</dbReference>
<protein>
    <recommendedName>
        <fullName evidence="5">HTH lysR-type domain-containing protein</fullName>
    </recommendedName>
</protein>
<reference evidence="6 7" key="1">
    <citation type="submission" date="2013-07" db="EMBL/GenBank/DDBJ databases">
        <title>Comparative Genomic and Metabolomic Analysis of Twelve Strains of Pseudoalteromonas luteoviolacea.</title>
        <authorList>
            <person name="Vynne N.G."/>
            <person name="Mansson M."/>
            <person name="Gram L."/>
        </authorList>
    </citation>
    <scope>NUCLEOTIDE SEQUENCE [LARGE SCALE GENOMIC DNA]</scope>
    <source>
        <strain evidence="6 7">H33</strain>
    </source>
</reference>
<dbReference type="InterPro" id="IPR005119">
    <property type="entry name" value="LysR_subst-bd"/>
</dbReference>
<keyword evidence="2" id="KW-0805">Transcription regulation</keyword>
<keyword evidence="3" id="KW-0238">DNA-binding</keyword>
<dbReference type="Pfam" id="PF03466">
    <property type="entry name" value="LysR_substrate"/>
    <property type="match status" value="1"/>
</dbReference>
<evidence type="ECO:0000256" key="1">
    <source>
        <dbReference type="ARBA" id="ARBA00009437"/>
    </source>
</evidence>
<dbReference type="FunFam" id="1.10.10.10:FF:000001">
    <property type="entry name" value="LysR family transcriptional regulator"/>
    <property type="match status" value="1"/>
</dbReference>
<dbReference type="RefSeq" id="WP_063361106.1">
    <property type="nucleotide sequence ID" value="NZ_AUXZ01000064.1"/>
</dbReference>
<comment type="similarity">
    <text evidence="1">Belongs to the LysR transcriptional regulatory family.</text>
</comment>
<dbReference type="PRINTS" id="PR00039">
    <property type="entry name" value="HTHLYSR"/>
</dbReference>
<dbReference type="OrthoDB" id="5825379at2"/>
<organism evidence="6 7">
    <name type="scientific">Pseudoalteromonas luteoviolacea H33</name>
    <dbReference type="NCBI Taxonomy" id="1365251"/>
    <lineage>
        <taxon>Bacteria</taxon>
        <taxon>Pseudomonadati</taxon>
        <taxon>Pseudomonadota</taxon>
        <taxon>Gammaproteobacteria</taxon>
        <taxon>Alteromonadales</taxon>
        <taxon>Pseudoalteromonadaceae</taxon>
        <taxon>Pseudoalteromonas</taxon>
    </lineage>
</organism>
<feature type="domain" description="HTH lysR-type" evidence="5">
    <location>
        <begin position="1"/>
        <end position="59"/>
    </location>
</feature>
<keyword evidence="4" id="KW-0804">Transcription</keyword>
<dbReference type="Gene3D" id="1.10.10.10">
    <property type="entry name" value="Winged helix-like DNA-binding domain superfamily/Winged helix DNA-binding domain"/>
    <property type="match status" value="1"/>
</dbReference>
<dbReference type="InterPro" id="IPR000847">
    <property type="entry name" value="LysR_HTH_N"/>
</dbReference>
<evidence type="ECO:0000256" key="4">
    <source>
        <dbReference type="ARBA" id="ARBA00023163"/>
    </source>
</evidence>
<accession>A0A167FDH0</accession>